<evidence type="ECO:0000313" key="7">
    <source>
        <dbReference type="EnsemblPlants" id="OGLUM09G08590.1"/>
    </source>
</evidence>
<dbReference type="InterPro" id="IPR051294">
    <property type="entry name" value="HORMA_MeioticProgression"/>
</dbReference>
<name>A0A0E0B298_9ORYZ</name>
<evidence type="ECO:0000256" key="1">
    <source>
        <dbReference type="ARBA" id="ARBA00004123"/>
    </source>
</evidence>
<dbReference type="EnsemblPlants" id="OGLUM09G08590.1">
    <property type="protein sequence ID" value="OGLUM09G08590.1"/>
    <property type="gene ID" value="OGLUM09G08590"/>
</dbReference>
<dbReference type="STRING" id="40148.A0A0E0B298"/>
<keyword evidence="4" id="KW-0539">Nucleus</keyword>
<dbReference type="SUPFAM" id="SSF56019">
    <property type="entry name" value="The spindle assembly checkpoint protein mad2"/>
    <property type="match status" value="1"/>
</dbReference>
<reference evidence="7" key="1">
    <citation type="submission" date="2015-04" db="UniProtKB">
        <authorList>
            <consortium name="EnsemblPlants"/>
        </authorList>
    </citation>
    <scope>IDENTIFICATION</scope>
</reference>
<feature type="domain" description="HORMA" evidence="6">
    <location>
        <begin position="19"/>
        <end position="69"/>
    </location>
</feature>
<keyword evidence="5" id="KW-0469">Meiosis</keyword>
<dbReference type="AlphaFoldDB" id="A0A0E0B298"/>
<dbReference type="Gene3D" id="3.30.900.10">
    <property type="entry name" value="HORMA domain"/>
    <property type="match status" value="1"/>
</dbReference>
<dbReference type="PANTHER" id="PTHR48225">
    <property type="entry name" value="HORMA DOMAIN-CONTAINING PROTEIN 1"/>
    <property type="match status" value="1"/>
</dbReference>
<evidence type="ECO:0000256" key="5">
    <source>
        <dbReference type="ARBA" id="ARBA00023254"/>
    </source>
</evidence>
<keyword evidence="3" id="KW-0158">Chromosome</keyword>
<reference evidence="7" key="2">
    <citation type="submission" date="2018-05" db="EMBL/GenBank/DDBJ databases">
        <title>OgluRS3 (Oryza glumaepatula Reference Sequence Version 3).</title>
        <authorList>
            <person name="Zhang J."/>
            <person name="Kudrna D."/>
            <person name="Lee S."/>
            <person name="Talag J."/>
            <person name="Welchert J."/>
            <person name="Wing R.A."/>
        </authorList>
    </citation>
    <scope>NUCLEOTIDE SEQUENCE [LARGE SCALE GENOMIC DNA]</scope>
</reference>
<dbReference type="GO" id="GO:0051321">
    <property type="term" value="P:meiotic cell cycle"/>
    <property type="evidence" value="ECO:0007669"/>
    <property type="project" value="UniProtKB-KW"/>
</dbReference>
<sequence>MAYIRCGHSKVKEGEKRNRRFSVLTRNLLHIAIYNINYIRDLFSEKYFNDKSVPGIGMKLKKLMPMDAE</sequence>
<evidence type="ECO:0000256" key="2">
    <source>
        <dbReference type="ARBA" id="ARBA00004286"/>
    </source>
</evidence>
<dbReference type="GO" id="GO:0005634">
    <property type="term" value="C:nucleus"/>
    <property type="evidence" value="ECO:0007669"/>
    <property type="project" value="UniProtKB-SubCell"/>
</dbReference>
<evidence type="ECO:0000256" key="3">
    <source>
        <dbReference type="ARBA" id="ARBA00022454"/>
    </source>
</evidence>
<evidence type="ECO:0000256" key="4">
    <source>
        <dbReference type="ARBA" id="ARBA00023242"/>
    </source>
</evidence>
<organism evidence="7">
    <name type="scientific">Oryza glumipatula</name>
    <dbReference type="NCBI Taxonomy" id="40148"/>
    <lineage>
        <taxon>Eukaryota</taxon>
        <taxon>Viridiplantae</taxon>
        <taxon>Streptophyta</taxon>
        <taxon>Embryophyta</taxon>
        <taxon>Tracheophyta</taxon>
        <taxon>Spermatophyta</taxon>
        <taxon>Magnoliopsida</taxon>
        <taxon>Liliopsida</taxon>
        <taxon>Poales</taxon>
        <taxon>Poaceae</taxon>
        <taxon>BOP clade</taxon>
        <taxon>Oryzoideae</taxon>
        <taxon>Oryzeae</taxon>
        <taxon>Oryzinae</taxon>
        <taxon>Oryza</taxon>
    </lineage>
</organism>
<dbReference type="Gramene" id="OGLUM09G08590.1">
    <property type="protein sequence ID" value="OGLUM09G08590.1"/>
    <property type="gene ID" value="OGLUM09G08590"/>
</dbReference>
<comment type="subcellular location">
    <subcellularLocation>
        <location evidence="2">Chromosome</location>
    </subcellularLocation>
    <subcellularLocation>
        <location evidence="1">Nucleus</location>
    </subcellularLocation>
</comment>
<dbReference type="PROSITE" id="PS50815">
    <property type="entry name" value="HORMA"/>
    <property type="match status" value="1"/>
</dbReference>
<dbReference type="GO" id="GO:0005694">
    <property type="term" value="C:chromosome"/>
    <property type="evidence" value="ECO:0007669"/>
    <property type="project" value="UniProtKB-SubCell"/>
</dbReference>
<evidence type="ECO:0000259" key="6">
    <source>
        <dbReference type="PROSITE" id="PS50815"/>
    </source>
</evidence>
<dbReference type="HOGENOM" id="CLU_2779993_0_0_1"/>
<proteinExistence type="predicted"/>
<dbReference type="InterPro" id="IPR003511">
    <property type="entry name" value="HORMA_dom"/>
</dbReference>
<dbReference type="PANTHER" id="PTHR48225:SF7">
    <property type="entry name" value="MEIOSIS-SPECIFIC PROTEIN HOP1"/>
    <property type="match status" value="1"/>
</dbReference>
<dbReference type="Pfam" id="PF02301">
    <property type="entry name" value="HORMA"/>
    <property type="match status" value="1"/>
</dbReference>
<dbReference type="Proteomes" id="UP000026961">
    <property type="component" value="Chromosome 9"/>
</dbReference>
<accession>A0A0E0B298</accession>
<dbReference type="InterPro" id="IPR036570">
    <property type="entry name" value="HORMA_dom_sf"/>
</dbReference>
<evidence type="ECO:0000313" key="8">
    <source>
        <dbReference type="Proteomes" id="UP000026961"/>
    </source>
</evidence>
<keyword evidence="8" id="KW-1185">Reference proteome</keyword>
<protein>
    <recommendedName>
        <fullName evidence="6">HORMA domain-containing protein</fullName>
    </recommendedName>
</protein>
<dbReference type="eggNOG" id="KOG4652">
    <property type="taxonomic scope" value="Eukaryota"/>
</dbReference>